<name>A0A1H2N9T9_PSEVA</name>
<dbReference type="Proteomes" id="UP000295254">
    <property type="component" value="Unassembled WGS sequence"/>
</dbReference>
<sequence>MRGAWIIGLVLLGGSAQATDARKENSFVCKLPAIPGTVYFKNVIGKQYNFNQDGSAGGDRVRLLGTPGNGSVTFSGIPYNGKSVRVTILPDGSATTSLDAIDDPSAPGIYGDASKKLAHHWGKCTIKALPNPELMSAKWEKAHPPQAAKIKSVSASSTIRSSTPTTSKSEPSTNAQSKEHQKQFGRADGCLIDAGIQDTVNWQNHCNFLVYAVAVSYRAEGPIGSPEVHEVPPSGYMGAPAGNDSSYRSEVFACKAPYMPAMPVDERYFNKAPTNLPPCELRP</sequence>
<accession>A0A1H2N9T9</accession>
<organism evidence="2 3">
    <name type="scientific">Pseudomonas vancouverensis</name>
    <dbReference type="NCBI Taxonomy" id="95300"/>
    <lineage>
        <taxon>Bacteria</taxon>
        <taxon>Pseudomonadati</taxon>
        <taxon>Pseudomonadota</taxon>
        <taxon>Gammaproteobacteria</taxon>
        <taxon>Pseudomonadales</taxon>
        <taxon>Pseudomonadaceae</taxon>
        <taxon>Pseudomonas</taxon>
    </lineage>
</organism>
<feature type="compositionally biased region" description="Low complexity" evidence="1">
    <location>
        <begin position="152"/>
        <end position="173"/>
    </location>
</feature>
<reference evidence="3" key="1">
    <citation type="journal article" date="2019" name="bioRxiv">
        <title>Bacterially produced spermidine induces plant systemic susceptibility to pathogens.</title>
        <authorList>
            <person name="Melnyk R.A."/>
            <person name="Beskrovnaya P.A."/>
            <person name="Liu Z."/>
            <person name="Song Y."/>
            <person name="Haney C.H."/>
        </authorList>
    </citation>
    <scope>NUCLEOTIDE SEQUENCE [LARGE SCALE GENOMIC DNA]</scope>
    <source>
        <strain evidence="3">Dha-51</strain>
    </source>
</reference>
<gene>
    <name evidence="2" type="ORF">EIY72_15505</name>
</gene>
<dbReference type="AlphaFoldDB" id="A0A1H2N9T9"/>
<dbReference type="RefSeq" id="WP_093219775.1">
    <property type="nucleotide sequence ID" value="NZ_LT629803.1"/>
</dbReference>
<comment type="caution">
    <text evidence="2">The sequence shown here is derived from an EMBL/GenBank/DDBJ whole genome shotgun (WGS) entry which is preliminary data.</text>
</comment>
<keyword evidence="3" id="KW-1185">Reference proteome</keyword>
<evidence type="ECO:0000256" key="1">
    <source>
        <dbReference type="SAM" id="MobiDB-lite"/>
    </source>
</evidence>
<feature type="region of interest" description="Disordered" evidence="1">
    <location>
        <begin position="140"/>
        <end position="181"/>
    </location>
</feature>
<dbReference type="EMBL" id="RRZK01000020">
    <property type="protein sequence ID" value="TDB61471.1"/>
    <property type="molecule type" value="Genomic_DNA"/>
</dbReference>
<proteinExistence type="predicted"/>
<protein>
    <submittedName>
        <fullName evidence="2">Uncharacterized protein</fullName>
    </submittedName>
</protein>
<evidence type="ECO:0000313" key="2">
    <source>
        <dbReference type="EMBL" id="TDB61471.1"/>
    </source>
</evidence>
<evidence type="ECO:0000313" key="3">
    <source>
        <dbReference type="Proteomes" id="UP000295254"/>
    </source>
</evidence>